<dbReference type="EMBL" id="CP120993">
    <property type="protein sequence ID" value="WLQ45628.1"/>
    <property type="molecule type" value="Genomic_DNA"/>
</dbReference>
<keyword evidence="1" id="KW-0732">Signal</keyword>
<name>A0ABY9II16_9ACTN</name>
<proteinExistence type="predicted"/>
<feature type="chain" id="PRO_5047510180" evidence="1">
    <location>
        <begin position="24"/>
        <end position="207"/>
    </location>
</feature>
<geneLocation type="plasmid" evidence="2 3">
    <name>unnamed1</name>
</geneLocation>
<dbReference type="Pfam" id="PF03995">
    <property type="entry name" value="Inhibitor_I36"/>
    <property type="match status" value="1"/>
</dbReference>
<keyword evidence="3" id="KW-1185">Reference proteome</keyword>
<evidence type="ECO:0000313" key="2">
    <source>
        <dbReference type="EMBL" id="WLQ45628.1"/>
    </source>
</evidence>
<organism evidence="2 3">
    <name type="scientific">Streptomyces laculatispora</name>
    <dbReference type="NCBI Taxonomy" id="887464"/>
    <lineage>
        <taxon>Bacteria</taxon>
        <taxon>Bacillati</taxon>
        <taxon>Actinomycetota</taxon>
        <taxon>Actinomycetes</taxon>
        <taxon>Kitasatosporales</taxon>
        <taxon>Streptomycetaceae</taxon>
        <taxon>Streptomyces</taxon>
    </lineage>
</organism>
<keyword evidence="2" id="KW-0614">Plasmid</keyword>
<gene>
    <name evidence="2" type="ORF">P8A22_38040</name>
</gene>
<feature type="signal peptide" evidence="1">
    <location>
        <begin position="1"/>
        <end position="23"/>
    </location>
</feature>
<reference evidence="2 3" key="1">
    <citation type="submission" date="2023-03" db="EMBL/GenBank/DDBJ databases">
        <title>Isolation and description of six Streptomyces strains from soil environments, able to metabolize different microbial glucans.</title>
        <authorList>
            <person name="Widen T."/>
            <person name="Larsbrink J."/>
        </authorList>
    </citation>
    <scope>NUCLEOTIDE SEQUENCE [LARGE SCALE GENOMIC DNA]</scope>
    <source>
        <strain evidence="2 3">Mut2</strain>
        <plasmid evidence="2 3">unnamed1</plasmid>
    </source>
</reference>
<sequence>MNKFRMLAIVGSLILGLSPAASANAEGETPLQQEIDQVLANTEGGVQISQNEIAWDGGDAIMSFPLPGETQAPVSSPAAQRLQAKAAGKPAGTVEPASTPGDVTILGSTDSCPTQVFGNDWYCFYQHPNYGGHRLQWNATHKSPVYFSKYDFANETSSWVNNGAKKIRVFDDYWVNNPTELWNEYGHDSSTFVGSYWGDRADYFITN</sequence>
<protein>
    <submittedName>
        <fullName evidence="2">Peptidase inhibitor family I36 protein</fullName>
    </submittedName>
</protein>
<dbReference type="RefSeq" id="WP_306092774.1">
    <property type="nucleotide sequence ID" value="NZ_CP120993.1"/>
</dbReference>
<evidence type="ECO:0000256" key="1">
    <source>
        <dbReference type="SAM" id="SignalP"/>
    </source>
</evidence>
<dbReference type="Proteomes" id="UP001229952">
    <property type="component" value="Plasmid unnamed1"/>
</dbReference>
<accession>A0ABY9II16</accession>
<evidence type="ECO:0000313" key="3">
    <source>
        <dbReference type="Proteomes" id="UP001229952"/>
    </source>
</evidence>